<dbReference type="RefSeq" id="WP_020189576.1">
    <property type="nucleotide sequence ID" value="NZ_JTFC01000031.1"/>
</dbReference>
<protein>
    <recommendedName>
        <fullName evidence="8">Riboflavin transporter</fullName>
    </recommendedName>
</protein>
<keyword evidence="5 9" id="KW-0812">Transmembrane</keyword>
<dbReference type="InterPro" id="IPR025720">
    <property type="entry name" value="RibU"/>
</dbReference>
<accession>A0A433RST7</accession>
<dbReference type="OrthoDB" id="9809216at2"/>
<dbReference type="GO" id="GO:0005886">
    <property type="term" value="C:plasma membrane"/>
    <property type="evidence" value="ECO:0007669"/>
    <property type="project" value="UniProtKB-SubCell"/>
</dbReference>
<feature type="transmembrane region" description="Helical" evidence="9">
    <location>
        <begin position="12"/>
        <end position="36"/>
    </location>
</feature>
<comment type="similarity">
    <text evidence="2 8">Belongs to the prokaryotic riboflavin transporter (P-RFT) (TC 2.A.87) family.</text>
</comment>
<comment type="caution">
    <text evidence="10">The sequence shown here is derived from an EMBL/GenBank/DDBJ whole genome shotgun (WGS) entry which is preliminary data.</text>
</comment>
<evidence type="ECO:0000256" key="2">
    <source>
        <dbReference type="ARBA" id="ARBA00005540"/>
    </source>
</evidence>
<dbReference type="PIRSF" id="PIRSF037778">
    <property type="entry name" value="UCP037778_transp_RibU"/>
    <property type="match status" value="1"/>
</dbReference>
<evidence type="ECO:0000256" key="4">
    <source>
        <dbReference type="ARBA" id="ARBA00022475"/>
    </source>
</evidence>
<keyword evidence="3 8" id="KW-0813">Transport</keyword>
<keyword evidence="4 8" id="KW-1003">Cell membrane</keyword>
<evidence type="ECO:0000256" key="9">
    <source>
        <dbReference type="SAM" id="Phobius"/>
    </source>
</evidence>
<comment type="function">
    <text evidence="8">Probably a riboflavin-binding protein that interacts with the energy-coupling factor (ECF) ABC-transporter complex.</text>
</comment>
<dbReference type="Gene3D" id="1.10.1760.20">
    <property type="match status" value="1"/>
</dbReference>
<evidence type="ECO:0000256" key="5">
    <source>
        <dbReference type="ARBA" id="ARBA00022692"/>
    </source>
</evidence>
<comment type="subcellular location">
    <subcellularLocation>
        <location evidence="1">Cell membrane</location>
        <topology evidence="1">Multi-pass membrane protein</topology>
    </subcellularLocation>
</comment>
<keyword evidence="11" id="KW-1185">Reference proteome</keyword>
<feature type="transmembrane region" description="Helical" evidence="9">
    <location>
        <begin position="111"/>
        <end position="133"/>
    </location>
</feature>
<dbReference type="InterPro" id="IPR024529">
    <property type="entry name" value="ECF_trnsprt_substrate-spec"/>
</dbReference>
<evidence type="ECO:0000256" key="8">
    <source>
        <dbReference type="PIRNR" id="PIRNR037778"/>
    </source>
</evidence>
<sequence length="194" mass="21474">MKNTKLQKMTAVGMLSAIAALLMLFQFPLPPFPAFLQIDFSDVPALLATVTLGPVAGIGVAFFKNVINWFMQGSPTGVPVGHIANFVTTLLFIMPVYFIQRRMKSRKGLTFGLVTGTVTMAVGMSLLNYFVFMPMYNYFLNMPVDTGAVLVKSIAIGILPFNILKGVILTVVVMVLFKVLHTWIEKQQRLHLSK</sequence>
<dbReference type="EMBL" id="JTFC01000031">
    <property type="protein sequence ID" value="RUS55225.1"/>
    <property type="molecule type" value="Genomic_DNA"/>
</dbReference>
<dbReference type="PANTHER" id="PTHR38438">
    <property type="entry name" value="RIBOFLAVIN TRANSPORTER RIBU"/>
    <property type="match status" value="1"/>
</dbReference>
<evidence type="ECO:0000256" key="6">
    <source>
        <dbReference type="ARBA" id="ARBA00022989"/>
    </source>
</evidence>
<evidence type="ECO:0000256" key="3">
    <source>
        <dbReference type="ARBA" id="ARBA00022448"/>
    </source>
</evidence>
<dbReference type="Proteomes" id="UP000288623">
    <property type="component" value="Unassembled WGS sequence"/>
</dbReference>
<dbReference type="AlphaFoldDB" id="A0A433RST7"/>
<evidence type="ECO:0000313" key="10">
    <source>
        <dbReference type="EMBL" id="RUS55225.1"/>
    </source>
</evidence>
<dbReference type="PANTHER" id="PTHR38438:SF1">
    <property type="entry name" value="RIBOFLAVIN TRANSPORTER RIBU"/>
    <property type="match status" value="1"/>
</dbReference>
<dbReference type="Pfam" id="PF12822">
    <property type="entry name" value="ECF_trnsprt"/>
    <property type="match status" value="1"/>
</dbReference>
<feature type="transmembrane region" description="Helical" evidence="9">
    <location>
        <begin position="153"/>
        <end position="180"/>
    </location>
</feature>
<gene>
    <name evidence="10" type="ORF">QI30_09765</name>
</gene>
<evidence type="ECO:0000256" key="7">
    <source>
        <dbReference type="ARBA" id="ARBA00023136"/>
    </source>
</evidence>
<name>A0A433RST7_9BACL</name>
<evidence type="ECO:0000256" key="1">
    <source>
        <dbReference type="ARBA" id="ARBA00004651"/>
    </source>
</evidence>
<reference evidence="10 11" key="1">
    <citation type="submission" date="2014-11" db="EMBL/GenBank/DDBJ databases">
        <title>Genome sequence and analysis of novel Kurthia sp.</title>
        <authorList>
            <person name="Lawson J.N."/>
            <person name="Gonzalez J.E."/>
            <person name="Rinauldi L."/>
            <person name="Xuan Z."/>
            <person name="Firman A."/>
            <person name="Shaddox L."/>
            <person name="Trudeau A."/>
            <person name="Shah S."/>
            <person name="Reiman D."/>
        </authorList>
    </citation>
    <scope>NUCLEOTIDE SEQUENCE [LARGE SCALE GENOMIC DNA]</scope>
    <source>
        <strain evidence="10 11">3B1D</strain>
    </source>
</reference>
<keyword evidence="6 9" id="KW-1133">Transmembrane helix</keyword>
<feature type="transmembrane region" description="Helical" evidence="9">
    <location>
        <begin position="83"/>
        <end position="99"/>
    </location>
</feature>
<organism evidence="10 11">
    <name type="scientific">Candidatus Kurthia intestinigallinarum</name>
    <dbReference type="NCBI Taxonomy" id="1562256"/>
    <lineage>
        <taxon>Bacteria</taxon>
        <taxon>Bacillati</taxon>
        <taxon>Bacillota</taxon>
        <taxon>Bacilli</taxon>
        <taxon>Bacillales</taxon>
        <taxon>Caryophanaceae</taxon>
        <taxon>Kurthia</taxon>
    </lineage>
</organism>
<evidence type="ECO:0000313" key="11">
    <source>
        <dbReference type="Proteomes" id="UP000288623"/>
    </source>
</evidence>
<keyword evidence="7 8" id="KW-0472">Membrane</keyword>
<dbReference type="GO" id="GO:0032217">
    <property type="term" value="F:riboflavin transmembrane transporter activity"/>
    <property type="evidence" value="ECO:0007669"/>
    <property type="project" value="UniProtKB-UniRule"/>
</dbReference>
<feature type="transmembrane region" description="Helical" evidence="9">
    <location>
        <begin position="43"/>
        <end position="63"/>
    </location>
</feature>
<proteinExistence type="inferred from homology"/>